<sequence>MADLEESMIRENMTLTGSAKPFLFDVSDLTSDLQGYLHYIAHASPSLTAHQAPCNPLTVESVLSDRDGDVCFIVHYHITDFEGKVDTSGAEVGFWVSSKVLSLASPVFAALLGPKFREGNELAQSSDEPLEIPLPDDDATGLAILFGVLHYTTDHDTVTLPELAATSRLVDKYQCQNAFRHVSGHWLEDHLRGEGTAKELPEYLGIAVAFGQPKFEGTVVMGIALTTGKKTNTSTVEERIKDTMLVDLVSTELSKDMELFRESWNAAWTRLQPGLISTLYLEPPPLALRGSAAGSKKDASNQEATKHGAAILSAFCRALHNAVQQKSEYSLLHRALSITKIAKPTLDAPEPCLPAWCSCNACMARRGFSAHCFELFMSVVGRHPGRTSSDLSNGNYVFSSTAKQSKQEVYEYSEPVKLLFGHKLAQTLIEG</sequence>
<accession>A0AAV9NTN1</accession>
<name>A0AAV9NTN1_9PEZI</name>
<proteinExistence type="predicted"/>
<dbReference type="EMBL" id="JAVRRT010000035">
    <property type="protein sequence ID" value="KAK5162773.1"/>
    <property type="molecule type" value="Genomic_DNA"/>
</dbReference>
<dbReference type="InterPro" id="IPR011333">
    <property type="entry name" value="SKP1/BTB/POZ_sf"/>
</dbReference>
<dbReference type="RefSeq" id="XP_064653416.1">
    <property type="nucleotide sequence ID" value="XM_064808415.1"/>
</dbReference>
<organism evidence="1 2">
    <name type="scientific">Saxophila tyrrhenica</name>
    <dbReference type="NCBI Taxonomy" id="1690608"/>
    <lineage>
        <taxon>Eukaryota</taxon>
        <taxon>Fungi</taxon>
        <taxon>Dikarya</taxon>
        <taxon>Ascomycota</taxon>
        <taxon>Pezizomycotina</taxon>
        <taxon>Dothideomycetes</taxon>
        <taxon>Dothideomycetidae</taxon>
        <taxon>Mycosphaerellales</taxon>
        <taxon>Extremaceae</taxon>
        <taxon>Saxophila</taxon>
    </lineage>
</organism>
<dbReference type="Proteomes" id="UP001337655">
    <property type="component" value="Unassembled WGS sequence"/>
</dbReference>
<dbReference type="AlphaFoldDB" id="A0AAV9NTN1"/>
<protein>
    <recommendedName>
        <fullName evidence="3">BTB domain-containing protein</fullName>
    </recommendedName>
</protein>
<gene>
    <name evidence="1" type="ORF">LTR77_011204</name>
</gene>
<evidence type="ECO:0000313" key="2">
    <source>
        <dbReference type="Proteomes" id="UP001337655"/>
    </source>
</evidence>
<comment type="caution">
    <text evidence="1">The sequence shown here is derived from an EMBL/GenBank/DDBJ whole genome shotgun (WGS) entry which is preliminary data.</text>
</comment>
<dbReference type="Gene3D" id="3.30.710.10">
    <property type="entry name" value="Potassium Channel Kv1.1, Chain A"/>
    <property type="match status" value="1"/>
</dbReference>
<reference evidence="1 2" key="1">
    <citation type="submission" date="2023-08" db="EMBL/GenBank/DDBJ databases">
        <title>Black Yeasts Isolated from many extreme environments.</title>
        <authorList>
            <person name="Coleine C."/>
            <person name="Stajich J.E."/>
            <person name="Selbmann L."/>
        </authorList>
    </citation>
    <scope>NUCLEOTIDE SEQUENCE [LARGE SCALE GENOMIC DNA]</scope>
    <source>
        <strain evidence="1 2">CCFEE 5935</strain>
    </source>
</reference>
<keyword evidence="2" id="KW-1185">Reference proteome</keyword>
<evidence type="ECO:0000313" key="1">
    <source>
        <dbReference type="EMBL" id="KAK5162773.1"/>
    </source>
</evidence>
<dbReference type="GeneID" id="89932523"/>
<evidence type="ECO:0008006" key="3">
    <source>
        <dbReference type="Google" id="ProtNLM"/>
    </source>
</evidence>